<dbReference type="HOGENOM" id="CLU_432189_0_0_1"/>
<dbReference type="RefSeq" id="XP_007873308.1">
    <property type="nucleotide sequence ID" value="XM_007875117.1"/>
</dbReference>
<dbReference type="GeneID" id="19895073"/>
<evidence type="ECO:0000313" key="1">
    <source>
        <dbReference type="EMBL" id="EMR10679.1"/>
    </source>
</evidence>
<comment type="caution">
    <text evidence="1">The sequence shown here is derived from an EMBL/GenBank/DDBJ whole genome shotgun (WGS) entry which is preliminary data.</text>
</comment>
<accession>M7PJP2</accession>
<dbReference type="AlphaFoldDB" id="M7PJP2"/>
<organism evidence="1 2">
    <name type="scientific">Pneumocystis murina (strain B123)</name>
    <name type="common">Mouse pneumocystis pneumonia agent</name>
    <name type="synonym">Pneumocystis carinii f. sp. muris</name>
    <dbReference type="NCBI Taxonomy" id="1069680"/>
    <lineage>
        <taxon>Eukaryota</taxon>
        <taxon>Fungi</taxon>
        <taxon>Dikarya</taxon>
        <taxon>Ascomycota</taxon>
        <taxon>Taphrinomycotina</taxon>
        <taxon>Pneumocystomycetes</taxon>
        <taxon>Pneumocystaceae</taxon>
        <taxon>Pneumocystis</taxon>
    </lineage>
</organism>
<dbReference type="Proteomes" id="UP000011958">
    <property type="component" value="Unassembled WGS sequence"/>
</dbReference>
<dbReference type="STRING" id="1069680.M7PJP2"/>
<protein>
    <submittedName>
        <fullName evidence="1">Uncharacterized protein</fullName>
    </submittedName>
</protein>
<reference evidence="2" key="1">
    <citation type="journal article" date="2016" name="Nat. Commun.">
        <title>Genome analysis of three Pneumocystis species reveals adaptation mechanisms to life exclusively in mammalian hosts.</title>
        <authorList>
            <person name="Ma L."/>
            <person name="Chen Z."/>
            <person name="Huang D.W."/>
            <person name="Kutty G."/>
            <person name="Ishihara M."/>
            <person name="Wang H."/>
            <person name="Abouelleil A."/>
            <person name="Bishop L."/>
            <person name="Davey E."/>
            <person name="Deng R."/>
            <person name="Deng X."/>
            <person name="Fan L."/>
            <person name="Fantoni G."/>
            <person name="Fitzgerald M."/>
            <person name="Gogineni E."/>
            <person name="Goldberg J.M."/>
            <person name="Handley G."/>
            <person name="Hu X."/>
            <person name="Huber C."/>
            <person name="Jiao X."/>
            <person name="Jones K."/>
            <person name="Levin J.Z."/>
            <person name="Liu Y."/>
            <person name="Macdonald P."/>
            <person name="Melnikov A."/>
            <person name="Raley C."/>
            <person name="Sassi M."/>
            <person name="Sherman B.T."/>
            <person name="Song X."/>
            <person name="Sykes S."/>
            <person name="Tran B."/>
            <person name="Walsh L."/>
            <person name="Xia Y."/>
            <person name="Yang J."/>
            <person name="Young S."/>
            <person name="Zeng Q."/>
            <person name="Zheng X."/>
            <person name="Stephens R."/>
            <person name="Nusbaum C."/>
            <person name="Birren B.W."/>
            <person name="Azadi P."/>
            <person name="Lempicki R.A."/>
            <person name="Cuomo C.A."/>
            <person name="Kovacs J.A."/>
        </authorList>
    </citation>
    <scope>NUCLEOTIDE SEQUENCE [LARGE SCALE GENOMIC DNA]</scope>
    <source>
        <strain evidence="2">B123</strain>
    </source>
</reference>
<proteinExistence type="predicted"/>
<dbReference type="OrthoDB" id="5370852at2759"/>
<keyword evidence="2" id="KW-1185">Reference proteome</keyword>
<dbReference type="eggNOG" id="ENOG502T5TJ">
    <property type="taxonomic scope" value="Eukaryota"/>
</dbReference>
<evidence type="ECO:0000313" key="2">
    <source>
        <dbReference type="Proteomes" id="UP000011958"/>
    </source>
</evidence>
<name>M7PJP2_PNEMU</name>
<dbReference type="VEuPathDB" id="FungiDB:PNEG_01376"/>
<sequence>MYPEDHINSYFKPSVSQTPTKESLTPKNIISRACSFFSPSAWKQNYKNLRKTQDKPLNFKNDGQNDLGYCIRHQDTPESLKKDSIMEEDFFKKTKSDEFKDTDIPAKFFSPDISFEDNTNMPFMNSIIPKLGEKDILSNKTLTPNEILSSFFSKKGNSPLNTIEIEGVISLMSKNTTSNIDFSSFITPLKAQHQSPLSLHNSTFSPTYDSTVKFGSSLPTFSYSKKYSTFGPTISTPFRKRKSTKRSSFNMNNASKQLLPSKYDLLATIGINENESTKSGDKHELDIMLAPEAKRRHVDSTFLDKNFLKKIPQYISETSQNTNSENFKFAKSRTATNILNILDKEKNEEHIKDEVDIQSVLSPYAMPSSRRTTCSKHGITSNIITQKKKQKSIAEKIGETMHFNTLPESINKTNYQAPEIPYKKYRPIISSNLQNVISLGTEKNYSKNNDTEINDFKESKNILLPNKVSIPKNLASNKIVSMKRDPIVFQTLKDNQETSNSFSTTGFSSEPEINNQTLIIYPVNKHNNPAVTSSSFLNQDKIIFDFSGKVDEIEDTSIIINSLNQKNHLTKEISQITESLEFKILKINPNLLPWFSFTILPSKEFKNNLKNILLIPKTQLRKYIFTTHTNSLI</sequence>
<gene>
    <name evidence="1" type="ORF">PNEG_01376</name>
</gene>
<dbReference type="EMBL" id="AFWA02000006">
    <property type="protein sequence ID" value="EMR10679.1"/>
    <property type="molecule type" value="Genomic_DNA"/>
</dbReference>